<organism evidence="5 6">
    <name type="scientific">SAR86 cluster bacterium BACL1 MAG-120820-bin45</name>
    <dbReference type="NCBI Taxonomy" id="1655612"/>
    <lineage>
        <taxon>Bacteria</taxon>
        <taxon>Pseudomonadati</taxon>
        <taxon>Pseudomonadota</taxon>
        <taxon>Gammaproteobacteria</taxon>
        <taxon>SAR86 cluster</taxon>
    </lineage>
</organism>
<gene>
    <name evidence="5" type="ORF">ABS10_00490</name>
</gene>
<feature type="domain" description="Multidrug resistance protein MdtA-like alpha-helical hairpin" evidence="3">
    <location>
        <begin position="80"/>
        <end position="132"/>
    </location>
</feature>
<dbReference type="InterPro" id="IPR058624">
    <property type="entry name" value="MdtA-like_HH"/>
</dbReference>
<dbReference type="PANTHER" id="PTHR30469">
    <property type="entry name" value="MULTIDRUG RESISTANCE PROTEIN MDTA"/>
    <property type="match status" value="1"/>
</dbReference>
<dbReference type="GO" id="GO:1990281">
    <property type="term" value="C:efflux pump complex"/>
    <property type="evidence" value="ECO:0007669"/>
    <property type="project" value="TreeGrafter"/>
</dbReference>
<dbReference type="Proteomes" id="UP000051027">
    <property type="component" value="Unassembled WGS sequence"/>
</dbReference>
<comment type="similarity">
    <text evidence="1">Belongs to the membrane fusion protein (MFP) (TC 8.A.1) family.</text>
</comment>
<accession>A0A0R2UES6</accession>
<dbReference type="PANTHER" id="PTHR30469:SF11">
    <property type="entry name" value="BLL4320 PROTEIN"/>
    <property type="match status" value="1"/>
</dbReference>
<evidence type="ECO:0000256" key="1">
    <source>
        <dbReference type="ARBA" id="ARBA00009477"/>
    </source>
</evidence>
<protein>
    <submittedName>
        <fullName evidence="5">RND transporter MFP subunit</fullName>
    </submittedName>
</protein>
<evidence type="ECO:0000313" key="6">
    <source>
        <dbReference type="Proteomes" id="UP000051027"/>
    </source>
</evidence>
<evidence type="ECO:0000259" key="4">
    <source>
        <dbReference type="Pfam" id="PF25917"/>
    </source>
</evidence>
<dbReference type="Gene3D" id="2.40.50.100">
    <property type="match status" value="1"/>
</dbReference>
<feature type="domain" description="Multidrug resistance protein MdtA-like barrel-sandwich hybrid" evidence="4">
    <location>
        <begin position="54"/>
        <end position="166"/>
    </location>
</feature>
<dbReference type="SUPFAM" id="SSF111369">
    <property type="entry name" value="HlyD-like secretion proteins"/>
    <property type="match status" value="1"/>
</dbReference>
<evidence type="ECO:0000256" key="2">
    <source>
        <dbReference type="SAM" id="SignalP"/>
    </source>
</evidence>
<name>A0A0R2UES6_9GAMM</name>
<dbReference type="STRING" id="1655612.ABS10_00490"/>
<dbReference type="Gene3D" id="2.40.420.20">
    <property type="match status" value="1"/>
</dbReference>
<proteinExistence type="inferred from homology"/>
<evidence type="ECO:0000259" key="3">
    <source>
        <dbReference type="Pfam" id="PF25876"/>
    </source>
</evidence>
<dbReference type="InterPro" id="IPR006143">
    <property type="entry name" value="RND_pump_MFP"/>
</dbReference>
<comment type="caution">
    <text evidence="5">The sequence shown here is derived from an EMBL/GenBank/DDBJ whole genome shotgun (WGS) entry which is preliminary data.</text>
</comment>
<sequence length="328" mass="36110">MIFTICLCSFLPLLAAPGPSLEITTIEMQGSYQSTQRFPGKILPLNYSKLSFEIPGKLLQVTVDIGDAVTADQILAFLDPAEMQANLNQALAKFDLASQALTRFQDLKEQGFISNQELDRVNSEYLVAKAQADLYTVKLEQTKIRAPFTGFIQNRFLDSGTVVSPGIPIIEIIDSTSVEAHVSIPGNIIDSLEIGDQYNFSINEERYSATLKRFSQMSSQGSSNRLCIFEFETFINPGSVSYLELQQTIKKQGAWVPLKSLSQGTQGLWNLYTVSQDTTGQYVVSKQIVELIHVERNAAFVTGTISEGDMVATGGAAKVIDSEILRVK</sequence>
<dbReference type="InterPro" id="IPR058625">
    <property type="entry name" value="MdtA-like_BSH"/>
</dbReference>
<dbReference type="Gene3D" id="1.10.287.470">
    <property type="entry name" value="Helix hairpin bin"/>
    <property type="match status" value="1"/>
</dbReference>
<feature type="chain" id="PRO_5012045720" evidence="2">
    <location>
        <begin position="16"/>
        <end position="328"/>
    </location>
</feature>
<dbReference type="Pfam" id="PF25876">
    <property type="entry name" value="HH_MFP_RND"/>
    <property type="match status" value="1"/>
</dbReference>
<feature type="signal peptide" evidence="2">
    <location>
        <begin position="1"/>
        <end position="15"/>
    </location>
</feature>
<dbReference type="Pfam" id="PF25917">
    <property type="entry name" value="BSH_RND"/>
    <property type="match status" value="1"/>
</dbReference>
<keyword evidence="2" id="KW-0732">Signal</keyword>
<dbReference type="NCBIfam" id="TIGR01730">
    <property type="entry name" value="RND_mfp"/>
    <property type="match status" value="1"/>
</dbReference>
<evidence type="ECO:0000313" key="5">
    <source>
        <dbReference type="EMBL" id="KRO95581.1"/>
    </source>
</evidence>
<dbReference type="AlphaFoldDB" id="A0A0R2UES6"/>
<dbReference type="GO" id="GO:0015562">
    <property type="term" value="F:efflux transmembrane transporter activity"/>
    <property type="evidence" value="ECO:0007669"/>
    <property type="project" value="TreeGrafter"/>
</dbReference>
<dbReference type="EMBL" id="LICS01000025">
    <property type="protein sequence ID" value="KRO95581.1"/>
    <property type="molecule type" value="Genomic_DNA"/>
</dbReference>
<reference evidence="5 6" key="1">
    <citation type="submission" date="2015-10" db="EMBL/GenBank/DDBJ databases">
        <title>Metagenome-Assembled Genomes uncover a global brackish microbiome.</title>
        <authorList>
            <person name="Hugerth L.W."/>
            <person name="Larsson J."/>
            <person name="Alneberg J."/>
            <person name="Lindh M.V."/>
            <person name="Legrand C."/>
            <person name="Pinhassi J."/>
            <person name="Andersson A.F."/>
        </authorList>
    </citation>
    <scope>NUCLEOTIDE SEQUENCE [LARGE SCALE GENOMIC DNA]</scope>
    <source>
        <strain evidence="5">BACL1 MAG-120820-bin45</strain>
    </source>
</reference>